<gene>
    <name evidence="2" type="ORF">10F3_50</name>
</gene>
<organism evidence="2">
    <name type="scientific">uncultured Caudovirales phage</name>
    <dbReference type="NCBI Taxonomy" id="2100421"/>
    <lineage>
        <taxon>Viruses</taxon>
        <taxon>Duplodnaviria</taxon>
        <taxon>Heunggongvirae</taxon>
        <taxon>Uroviricota</taxon>
        <taxon>Caudoviricetes</taxon>
        <taxon>Peduoviridae</taxon>
        <taxon>Maltschvirus</taxon>
        <taxon>Maltschvirus maltsch</taxon>
    </lineage>
</organism>
<proteinExistence type="predicted"/>
<feature type="region of interest" description="Disordered" evidence="1">
    <location>
        <begin position="1"/>
        <end position="22"/>
    </location>
</feature>
<name>A0A2H4J4Q2_9CAUD</name>
<evidence type="ECO:0000313" key="2">
    <source>
        <dbReference type="EMBL" id="ASN70235.1"/>
    </source>
</evidence>
<accession>A0A2H4J4Q2</accession>
<dbReference type="EMBL" id="MF417903">
    <property type="protein sequence ID" value="ASN70235.1"/>
    <property type="molecule type" value="Genomic_DNA"/>
</dbReference>
<evidence type="ECO:0008006" key="3">
    <source>
        <dbReference type="Google" id="ProtNLM"/>
    </source>
</evidence>
<reference evidence="2" key="1">
    <citation type="submission" date="2017-06" db="EMBL/GenBank/DDBJ databases">
        <title>Novel phages from South African skin metaviromes.</title>
        <authorList>
            <person name="van Zyl L.J."/>
            <person name="Abrahams Y."/>
            <person name="Stander E.A."/>
            <person name="Kirby B.M."/>
            <person name="Clavaud C."/>
            <person name="Farcet C."/>
            <person name="Breton L."/>
            <person name="Trindade M.I."/>
        </authorList>
    </citation>
    <scope>NUCLEOTIDE SEQUENCE</scope>
</reference>
<sequence length="130" mass="14649">MAQKKKTNTRKQSEKAAFIHMNKPLKERKPMAKLGESKEVTVKGVKYTLVHPGVRKVVQLQSSVAAGDGSINLDALYDGYMKHVIHNPKVDWSHWDEQGLKALQEVMNECDTFLTAEDEGQAVLQEQSKE</sequence>
<protein>
    <recommendedName>
        <fullName evidence="3">Tail assembly chaperone</fullName>
    </recommendedName>
</protein>
<evidence type="ECO:0000256" key="1">
    <source>
        <dbReference type="SAM" id="MobiDB-lite"/>
    </source>
</evidence>